<name>A0A418V4D6_RHOPL</name>
<dbReference type="AlphaFoldDB" id="A0A418V4D6"/>
<dbReference type="Proteomes" id="UP000285523">
    <property type="component" value="Unassembled WGS sequence"/>
</dbReference>
<dbReference type="EMBL" id="QYYD01000014">
    <property type="protein sequence ID" value="RJF70979.1"/>
    <property type="molecule type" value="Genomic_DNA"/>
</dbReference>
<evidence type="ECO:0000256" key="4">
    <source>
        <dbReference type="ARBA" id="ARBA00022807"/>
    </source>
</evidence>
<protein>
    <submittedName>
        <fullName evidence="6">Peptidase P60</fullName>
    </submittedName>
</protein>
<comment type="caution">
    <text evidence="6">The sequence shown here is derived from an EMBL/GenBank/DDBJ whole genome shotgun (WGS) entry which is preliminary data.</text>
</comment>
<evidence type="ECO:0000313" key="7">
    <source>
        <dbReference type="Proteomes" id="UP000285523"/>
    </source>
</evidence>
<keyword evidence="2" id="KW-0645">Protease</keyword>
<keyword evidence="4" id="KW-0788">Thiol protease</keyword>
<dbReference type="InterPro" id="IPR000064">
    <property type="entry name" value="NLP_P60_dom"/>
</dbReference>
<dbReference type="Gene3D" id="3.90.1720.10">
    <property type="entry name" value="endopeptidase domain like (from Nostoc punctiforme)"/>
    <property type="match status" value="1"/>
</dbReference>
<dbReference type="Pfam" id="PF00877">
    <property type="entry name" value="NLPC_P60"/>
    <property type="match status" value="1"/>
</dbReference>
<reference evidence="6 7" key="1">
    <citation type="submission" date="2018-09" db="EMBL/GenBank/DDBJ databases">
        <title>Draft genome sequence of Rhodopseudomonas palustris 2.1.18.</title>
        <authorList>
            <person name="Robertson S.L."/>
            <person name="Meyer T.E."/>
            <person name="Kyndt J.A."/>
        </authorList>
    </citation>
    <scope>NUCLEOTIDE SEQUENCE [LARGE SCALE GENOMIC DNA]</scope>
    <source>
        <strain evidence="6 7">2.1.18</strain>
    </source>
</reference>
<dbReference type="OrthoDB" id="6058745at2"/>
<evidence type="ECO:0000259" key="5">
    <source>
        <dbReference type="PROSITE" id="PS51935"/>
    </source>
</evidence>
<dbReference type="GO" id="GO:0008234">
    <property type="term" value="F:cysteine-type peptidase activity"/>
    <property type="evidence" value="ECO:0007669"/>
    <property type="project" value="UniProtKB-KW"/>
</dbReference>
<comment type="similarity">
    <text evidence="1">Belongs to the peptidase C40 family.</text>
</comment>
<proteinExistence type="inferred from homology"/>
<dbReference type="NCBIfam" id="TIGR02219">
    <property type="entry name" value="phage_NlpC_fam"/>
    <property type="match status" value="1"/>
</dbReference>
<gene>
    <name evidence="6" type="ORF">D4Q52_14630</name>
</gene>
<dbReference type="GO" id="GO:0006508">
    <property type="term" value="P:proteolysis"/>
    <property type="evidence" value="ECO:0007669"/>
    <property type="project" value="UniProtKB-KW"/>
</dbReference>
<dbReference type="SUPFAM" id="SSF54001">
    <property type="entry name" value="Cysteine proteinases"/>
    <property type="match status" value="1"/>
</dbReference>
<evidence type="ECO:0000256" key="2">
    <source>
        <dbReference type="ARBA" id="ARBA00022670"/>
    </source>
</evidence>
<dbReference type="InterPro" id="IPR038765">
    <property type="entry name" value="Papain-like_cys_pep_sf"/>
</dbReference>
<feature type="domain" description="NlpC/P60" evidence="5">
    <location>
        <begin position="4"/>
        <end position="143"/>
    </location>
</feature>
<keyword evidence="3" id="KW-0378">Hydrolase</keyword>
<sequence>MAGAAIRDRIVAEARGWIGTPYVHQASCKGSGADCLGLVRGVWRALYGHEPEIPPAYGQSWAEESGEETLRDAARRHLIEIDVAAAMPGDVILIRVRDRGPAKHAAILVEPGRIVHAYDRHAVQECALPDAWRRRTAYAFRFPYAE</sequence>
<evidence type="ECO:0000256" key="3">
    <source>
        <dbReference type="ARBA" id="ARBA00022801"/>
    </source>
</evidence>
<accession>A0A418V4D6</accession>
<dbReference type="InterPro" id="IPR011929">
    <property type="entry name" value="Phage_pept_NlpC/P60"/>
</dbReference>
<evidence type="ECO:0000256" key="1">
    <source>
        <dbReference type="ARBA" id="ARBA00007074"/>
    </source>
</evidence>
<dbReference type="PROSITE" id="PS51935">
    <property type="entry name" value="NLPC_P60"/>
    <property type="match status" value="1"/>
</dbReference>
<organism evidence="6 7">
    <name type="scientific">Rhodopseudomonas palustris</name>
    <dbReference type="NCBI Taxonomy" id="1076"/>
    <lineage>
        <taxon>Bacteria</taxon>
        <taxon>Pseudomonadati</taxon>
        <taxon>Pseudomonadota</taxon>
        <taxon>Alphaproteobacteria</taxon>
        <taxon>Hyphomicrobiales</taxon>
        <taxon>Nitrobacteraceae</taxon>
        <taxon>Rhodopseudomonas</taxon>
    </lineage>
</organism>
<evidence type="ECO:0000313" key="6">
    <source>
        <dbReference type="EMBL" id="RJF70979.1"/>
    </source>
</evidence>